<organism evidence="1 2">
    <name type="scientific">Sulfurimonas denitrificans (strain ATCC 33889 / DSM 1251)</name>
    <name type="common">Thiomicrospira denitrificans (strain ATCC 33889 / DSM 1251)</name>
    <dbReference type="NCBI Taxonomy" id="326298"/>
    <lineage>
        <taxon>Bacteria</taxon>
        <taxon>Pseudomonadati</taxon>
        <taxon>Campylobacterota</taxon>
        <taxon>Epsilonproteobacteria</taxon>
        <taxon>Campylobacterales</taxon>
        <taxon>Sulfurimonadaceae</taxon>
        <taxon>Sulfurimonas</taxon>
    </lineage>
</organism>
<name>Q30PP1_SULDN</name>
<sequence>MKIETQYSYEKVYRVTSESDILKIIAQEVGDADPEGTLKYIKEAIKNSKVILVGSCRFREVKEIK</sequence>
<dbReference type="eggNOG" id="ENOG5031AQQ">
    <property type="taxonomic scope" value="Bacteria"/>
</dbReference>
<dbReference type="EMBL" id="CP000153">
    <property type="protein sequence ID" value="ABB45040.1"/>
    <property type="molecule type" value="Genomic_DNA"/>
</dbReference>
<accession>Q30PP1</accession>
<dbReference type="AlphaFoldDB" id="Q30PP1"/>
<reference evidence="1 2" key="1">
    <citation type="journal article" date="2008" name="Appl. Environ. Microbiol.">
        <title>Genome of the epsilonproteobacterial chemolithoautotroph Sulfurimonas denitrificans.</title>
        <authorList>
            <person name="Sievert S.M."/>
            <person name="Scott K.M."/>
            <person name="Klotz M.G."/>
            <person name="Chain P.S.G."/>
            <person name="Hauser L.J."/>
            <person name="Hemp J."/>
            <person name="Huegler M."/>
            <person name="Land M."/>
            <person name="Lapidus A."/>
            <person name="Larimer F.W."/>
            <person name="Lucas S."/>
            <person name="Malfatti S.A."/>
            <person name="Meyer F."/>
            <person name="Paulsen I.T."/>
            <person name="Ren Q."/>
            <person name="Simon J."/>
            <person name="Bailey K."/>
            <person name="Diaz E."/>
            <person name="Fitzpatrick K.A."/>
            <person name="Glover B."/>
            <person name="Gwatney N."/>
            <person name="Korajkic A."/>
            <person name="Long A."/>
            <person name="Mobberley J.M."/>
            <person name="Pantry S.N."/>
            <person name="Pazder G."/>
            <person name="Peterson S."/>
            <person name="Quintanilla J.D."/>
            <person name="Sprinkle R."/>
            <person name="Stephens J."/>
            <person name="Thomas P."/>
            <person name="Vaughn R."/>
            <person name="Weber M.J."/>
            <person name="Wooten L.L."/>
        </authorList>
    </citation>
    <scope>NUCLEOTIDE SEQUENCE [LARGE SCALE GENOMIC DNA]</scope>
    <source>
        <strain evidence="2">ATCC 33889 / DSM 1251</strain>
    </source>
</reference>
<dbReference type="KEGG" id="tdn:Suden_1766"/>
<dbReference type="RefSeq" id="WP_011373381.1">
    <property type="nucleotide sequence ID" value="NC_007575.1"/>
</dbReference>
<dbReference type="STRING" id="326298.Suden_1766"/>
<protein>
    <submittedName>
        <fullName evidence="1">Uncharacterized protein</fullName>
    </submittedName>
</protein>
<proteinExistence type="predicted"/>
<evidence type="ECO:0000313" key="2">
    <source>
        <dbReference type="Proteomes" id="UP000002714"/>
    </source>
</evidence>
<dbReference type="Proteomes" id="UP000002714">
    <property type="component" value="Chromosome"/>
</dbReference>
<dbReference type="OrthoDB" id="5334869at2"/>
<dbReference type="HOGENOM" id="CLU_2902588_0_0_7"/>
<gene>
    <name evidence="1" type="ordered locus">Suden_1766</name>
</gene>
<keyword evidence="2" id="KW-1185">Reference proteome</keyword>
<evidence type="ECO:0000313" key="1">
    <source>
        <dbReference type="EMBL" id="ABB45040.1"/>
    </source>
</evidence>